<keyword evidence="2" id="KW-1185">Reference proteome</keyword>
<gene>
    <name evidence="1" type="ORF">MILVUS5_LOCUS11025</name>
</gene>
<evidence type="ECO:0000313" key="2">
    <source>
        <dbReference type="Proteomes" id="UP001177021"/>
    </source>
</evidence>
<dbReference type="EMBL" id="CASHSV030000024">
    <property type="protein sequence ID" value="CAJ2641362.1"/>
    <property type="molecule type" value="Genomic_DNA"/>
</dbReference>
<evidence type="ECO:0000313" key="1">
    <source>
        <dbReference type="EMBL" id="CAJ2641362.1"/>
    </source>
</evidence>
<name>A0ACB0JAF1_TRIPR</name>
<proteinExistence type="predicted"/>
<dbReference type="Proteomes" id="UP001177021">
    <property type="component" value="Unassembled WGS sequence"/>
</dbReference>
<protein>
    <submittedName>
        <fullName evidence="1">Uncharacterized protein</fullName>
    </submittedName>
</protein>
<sequence>MSISKTTTQPKPTQVLPYATEDLLEVYSLGRKLGEGQFATTYLCTHNTTGRTYACKSIPKKNLLCKGVDYDDVLREIQIMQHLSQHPKVVKFHDTYEDSCYVDLVMEFCEGGNLYDRIKQKGHYSEQQAAKLVKNIVEAVQDCHSLGVMHRDLKPENLVFDTVEDDANLKIIDFGSSVFYKSGETCTAIVGTPDYMAPEVLLEHYGPEADLWSVGVILYILLSGVPPFWAETEEGTFIQILQGILDFQSEPWPTISDSAKDLIQKMLDMNPKKRFTAQQVLCHPWIVDNNIAPNKQGRAGVQTSWAMIQDLNILRASKICNFIKSIIQTIC</sequence>
<accession>A0ACB0JAF1</accession>
<organism evidence="1 2">
    <name type="scientific">Trifolium pratense</name>
    <name type="common">Red clover</name>
    <dbReference type="NCBI Taxonomy" id="57577"/>
    <lineage>
        <taxon>Eukaryota</taxon>
        <taxon>Viridiplantae</taxon>
        <taxon>Streptophyta</taxon>
        <taxon>Embryophyta</taxon>
        <taxon>Tracheophyta</taxon>
        <taxon>Spermatophyta</taxon>
        <taxon>Magnoliopsida</taxon>
        <taxon>eudicotyledons</taxon>
        <taxon>Gunneridae</taxon>
        <taxon>Pentapetalae</taxon>
        <taxon>rosids</taxon>
        <taxon>fabids</taxon>
        <taxon>Fabales</taxon>
        <taxon>Fabaceae</taxon>
        <taxon>Papilionoideae</taxon>
        <taxon>50 kb inversion clade</taxon>
        <taxon>NPAAA clade</taxon>
        <taxon>Hologalegina</taxon>
        <taxon>IRL clade</taxon>
        <taxon>Trifolieae</taxon>
        <taxon>Trifolium</taxon>
    </lineage>
</organism>
<comment type="caution">
    <text evidence="1">The sequence shown here is derived from an EMBL/GenBank/DDBJ whole genome shotgun (WGS) entry which is preliminary data.</text>
</comment>
<reference evidence="1" key="1">
    <citation type="submission" date="2023-10" db="EMBL/GenBank/DDBJ databases">
        <authorList>
            <person name="Rodriguez Cubillos JULIANA M."/>
            <person name="De Vega J."/>
        </authorList>
    </citation>
    <scope>NUCLEOTIDE SEQUENCE</scope>
</reference>